<proteinExistence type="predicted"/>
<accession>A0A1B6J6T2</accession>
<dbReference type="Pfam" id="PF00227">
    <property type="entry name" value="Proteasome"/>
    <property type="match status" value="1"/>
</dbReference>
<sequence length="103" mass="11133">SLRSSQLKCASIVGGVGDGTELYAVDGYGAAHADSFVVTGYGLYFLYGLFDAYYAEDMGVEEAKHFLALCLKTLKERLIIETSSWSLDVMGVDGSEAREEMTA</sequence>
<name>A0A1B6J6T2_9HEMI</name>
<reference evidence="1" key="1">
    <citation type="submission" date="2015-11" db="EMBL/GenBank/DDBJ databases">
        <title>De novo transcriptome assembly of four potential Pierce s Disease insect vectors from Arizona vineyards.</title>
        <authorList>
            <person name="Tassone E.E."/>
        </authorList>
    </citation>
    <scope>NUCLEOTIDE SEQUENCE</scope>
</reference>
<dbReference type="EMBL" id="GECU01012838">
    <property type="protein sequence ID" value="JAS94868.1"/>
    <property type="molecule type" value="Transcribed_RNA"/>
</dbReference>
<protein>
    <recommendedName>
        <fullName evidence="2">Proteasome subunit beta type-2</fullName>
    </recommendedName>
</protein>
<evidence type="ECO:0000313" key="1">
    <source>
        <dbReference type="EMBL" id="JAS94868.1"/>
    </source>
</evidence>
<dbReference type="InterPro" id="IPR029055">
    <property type="entry name" value="Ntn_hydrolases_N"/>
</dbReference>
<dbReference type="Gene3D" id="3.60.20.10">
    <property type="entry name" value="Glutamine Phosphoribosylpyrophosphate, subunit 1, domain 1"/>
    <property type="match status" value="1"/>
</dbReference>
<dbReference type="GO" id="GO:0005839">
    <property type="term" value="C:proteasome core complex"/>
    <property type="evidence" value="ECO:0007669"/>
    <property type="project" value="InterPro"/>
</dbReference>
<organism evidence="1">
    <name type="scientific">Homalodisca liturata</name>
    <dbReference type="NCBI Taxonomy" id="320908"/>
    <lineage>
        <taxon>Eukaryota</taxon>
        <taxon>Metazoa</taxon>
        <taxon>Ecdysozoa</taxon>
        <taxon>Arthropoda</taxon>
        <taxon>Hexapoda</taxon>
        <taxon>Insecta</taxon>
        <taxon>Pterygota</taxon>
        <taxon>Neoptera</taxon>
        <taxon>Paraneoptera</taxon>
        <taxon>Hemiptera</taxon>
        <taxon>Auchenorrhyncha</taxon>
        <taxon>Membracoidea</taxon>
        <taxon>Cicadellidae</taxon>
        <taxon>Cicadellinae</taxon>
        <taxon>Proconiini</taxon>
        <taxon>Homalodisca</taxon>
    </lineage>
</organism>
<dbReference type="InterPro" id="IPR001353">
    <property type="entry name" value="Proteasome_sua/b"/>
</dbReference>
<dbReference type="SUPFAM" id="SSF56235">
    <property type="entry name" value="N-terminal nucleophile aminohydrolases (Ntn hydrolases)"/>
    <property type="match status" value="1"/>
</dbReference>
<dbReference type="AlphaFoldDB" id="A0A1B6J6T2"/>
<evidence type="ECO:0008006" key="2">
    <source>
        <dbReference type="Google" id="ProtNLM"/>
    </source>
</evidence>
<gene>
    <name evidence="1" type="ORF">g.57025</name>
</gene>
<dbReference type="GO" id="GO:0051603">
    <property type="term" value="P:proteolysis involved in protein catabolic process"/>
    <property type="evidence" value="ECO:0007669"/>
    <property type="project" value="InterPro"/>
</dbReference>
<feature type="non-terminal residue" evidence="1">
    <location>
        <position position="1"/>
    </location>
</feature>